<gene>
    <name evidence="3" type="ORF">WMW72_09675</name>
</gene>
<dbReference type="InterPro" id="IPR036374">
    <property type="entry name" value="OxRdtase_Mopterin-bd_sf"/>
</dbReference>
<dbReference type="PANTHER" id="PTHR43032">
    <property type="entry name" value="PROTEIN-METHIONINE-SULFOXIDE REDUCTASE"/>
    <property type="match status" value="1"/>
</dbReference>
<accession>A0ABU9DH84</accession>
<name>A0ABU9DH84_9BACL</name>
<dbReference type="Pfam" id="PF00174">
    <property type="entry name" value="Oxidored_molyb"/>
    <property type="match status" value="1"/>
</dbReference>
<dbReference type="PANTHER" id="PTHR43032:SF4">
    <property type="entry name" value="OXIDOREDUCTASE MOLYBDOPTERIN-BINDING DOMAIN-CONTAINING PROTEIN"/>
    <property type="match status" value="1"/>
</dbReference>
<proteinExistence type="predicted"/>
<dbReference type="RefSeq" id="WP_341415241.1">
    <property type="nucleotide sequence ID" value="NZ_JBBPCC010000005.1"/>
</dbReference>
<evidence type="ECO:0000256" key="1">
    <source>
        <dbReference type="SAM" id="MobiDB-lite"/>
    </source>
</evidence>
<protein>
    <submittedName>
        <fullName evidence="3">Sulfite oxidase-like oxidoreductase</fullName>
    </submittedName>
</protein>
<dbReference type="InterPro" id="IPR000572">
    <property type="entry name" value="OxRdtase_Mopterin-bd_dom"/>
</dbReference>
<organism evidence="3 4">
    <name type="scientific">Paenibacillus filicis</name>
    <dbReference type="NCBI Taxonomy" id="669464"/>
    <lineage>
        <taxon>Bacteria</taxon>
        <taxon>Bacillati</taxon>
        <taxon>Bacillota</taxon>
        <taxon>Bacilli</taxon>
        <taxon>Bacillales</taxon>
        <taxon>Paenibacillaceae</taxon>
        <taxon>Paenibacillus</taxon>
    </lineage>
</organism>
<keyword evidence="4" id="KW-1185">Reference proteome</keyword>
<dbReference type="EMBL" id="JBBPCC010000005">
    <property type="protein sequence ID" value="MEK8128171.1"/>
    <property type="molecule type" value="Genomic_DNA"/>
</dbReference>
<dbReference type="SUPFAM" id="SSF56524">
    <property type="entry name" value="Oxidoreductase molybdopterin-binding domain"/>
    <property type="match status" value="1"/>
</dbReference>
<dbReference type="Gene3D" id="3.90.420.10">
    <property type="entry name" value="Oxidoreductase, molybdopterin-binding domain"/>
    <property type="match status" value="1"/>
</dbReference>
<comment type="caution">
    <text evidence="3">The sequence shown here is derived from an EMBL/GenBank/DDBJ whole genome shotgun (WGS) entry which is preliminary data.</text>
</comment>
<evidence type="ECO:0000259" key="2">
    <source>
        <dbReference type="Pfam" id="PF00174"/>
    </source>
</evidence>
<sequence>MTEGKKKLTKADRIKQMRVPVVDGALAHRVPAGQVLTERFPILHEGEVPEYNLDEWTLRVFGAVGEERIFRFKELQALPQTQVLVDIHCVTRWSKLDTAWEGVRFRDFLEHMNIKPEGRFVMLYADQDYETNIALDDLLGDDILLAMKYDGEPLSPKHGWPLRLVIPHRYFWKSAKWLRGIEFMKEDREGFWERNGFHNEADPFREERFSGEALPIPEDEWEKKEFD</sequence>
<dbReference type="CDD" id="cd02109">
    <property type="entry name" value="arch_bact_SO_family_Moco"/>
    <property type="match status" value="1"/>
</dbReference>
<evidence type="ECO:0000313" key="4">
    <source>
        <dbReference type="Proteomes" id="UP001469365"/>
    </source>
</evidence>
<evidence type="ECO:0000313" key="3">
    <source>
        <dbReference type="EMBL" id="MEK8128171.1"/>
    </source>
</evidence>
<reference evidence="3 4" key="1">
    <citation type="submission" date="2024-04" db="EMBL/GenBank/DDBJ databases">
        <title>draft genome sequnece of Paenibacillus filicis.</title>
        <authorList>
            <person name="Kim D.-U."/>
        </authorList>
    </citation>
    <scope>NUCLEOTIDE SEQUENCE [LARGE SCALE GENOMIC DNA]</scope>
    <source>
        <strain evidence="3 4">KACC14197</strain>
    </source>
</reference>
<feature type="region of interest" description="Disordered" evidence="1">
    <location>
        <begin position="208"/>
        <end position="227"/>
    </location>
</feature>
<dbReference type="Proteomes" id="UP001469365">
    <property type="component" value="Unassembled WGS sequence"/>
</dbReference>
<feature type="domain" description="Oxidoreductase molybdopterin-binding" evidence="2">
    <location>
        <begin position="46"/>
        <end position="192"/>
    </location>
</feature>